<dbReference type="EMBL" id="LR796400">
    <property type="protein sequence ID" value="CAB4142091.1"/>
    <property type="molecule type" value="Genomic_DNA"/>
</dbReference>
<name>A0A6J5NHV6_9CAUD</name>
<gene>
    <name evidence="1" type="ORF">UFOVP427_38</name>
    <name evidence="2" type="ORF">UFOVP697_6</name>
</gene>
<evidence type="ECO:0000313" key="2">
    <source>
        <dbReference type="EMBL" id="CAB4158292.1"/>
    </source>
</evidence>
<accession>A0A6J5NHV6</accession>
<evidence type="ECO:0000313" key="1">
    <source>
        <dbReference type="EMBL" id="CAB4142091.1"/>
    </source>
</evidence>
<dbReference type="EMBL" id="LR796668">
    <property type="protein sequence ID" value="CAB4158292.1"/>
    <property type="molecule type" value="Genomic_DNA"/>
</dbReference>
<proteinExistence type="predicted"/>
<reference evidence="2" key="1">
    <citation type="submission" date="2020-04" db="EMBL/GenBank/DDBJ databases">
        <authorList>
            <person name="Chiriac C."/>
            <person name="Salcher M."/>
            <person name="Ghai R."/>
            <person name="Kavagutti S V."/>
        </authorList>
    </citation>
    <scope>NUCLEOTIDE SEQUENCE</scope>
</reference>
<organism evidence="2">
    <name type="scientific">uncultured Caudovirales phage</name>
    <dbReference type="NCBI Taxonomy" id="2100421"/>
    <lineage>
        <taxon>Viruses</taxon>
        <taxon>Duplodnaviria</taxon>
        <taxon>Heunggongvirae</taxon>
        <taxon>Uroviricota</taxon>
        <taxon>Caudoviricetes</taxon>
        <taxon>Peduoviridae</taxon>
        <taxon>Maltschvirus</taxon>
        <taxon>Maltschvirus maltsch</taxon>
    </lineage>
</organism>
<protein>
    <submittedName>
        <fullName evidence="2">Uncharacterized protein</fullName>
    </submittedName>
</protein>
<sequence length="167" mass="19689">MHKLIHELITNKEYKSIALKIGGSMGDDLWQEFMLMICSKDEAYLDNLAEGKYFKFWAVRSLSNMMSKTGSVGKKYRLYDICLEVNEAHLKEDNTYNHEIDILYPQVIDALNSELFSNYERKLLNKYIELNQNVSELHRITNIPRRSIYNSIKVIKIKLKDKFKICI</sequence>